<dbReference type="AlphaFoldDB" id="A0A1H1YCK3"/>
<keyword evidence="4" id="KW-1185">Reference proteome</keyword>
<keyword evidence="1" id="KW-0472">Membrane</keyword>
<evidence type="ECO:0000313" key="3">
    <source>
        <dbReference type="EMBL" id="SDT19124.1"/>
    </source>
</evidence>
<evidence type="ECO:0000259" key="2">
    <source>
        <dbReference type="Pfam" id="PF20249"/>
    </source>
</evidence>
<dbReference type="Proteomes" id="UP000182814">
    <property type="component" value="Chromosome I"/>
</dbReference>
<keyword evidence="1" id="KW-1133">Transmembrane helix</keyword>
<feature type="transmembrane region" description="Helical" evidence="1">
    <location>
        <begin position="877"/>
        <end position="898"/>
    </location>
</feature>
<dbReference type="Pfam" id="PF20249">
    <property type="entry name" value="VasX_N"/>
    <property type="match status" value="1"/>
</dbReference>
<name>A0A1H1YCK3_9PSED</name>
<proteinExistence type="predicted"/>
<gene>
    <name evidence="3" type="ORF">SAMN04490191_3446</name>
</gene>
<dbReference type="RefSeq" id="WP_083377338.1">
    <property type="nucleotide sequence ID" value="NZ_LT629746.1"/>
</dbReference>
<keyword evidence="1" id="KW-0812">Transmembrane</keyword>
<dbReference type="EMBL" id="LT629746">
    <property type="protein sequence ID" value="SDT19124.1"/>
    <property type="molecule type" value="Genomic_DNA"/>
</dbReference>
<sequence>MTSPANLAAAAASKSPIGSLGACPLRQTHVQLLPLRYGLVEKPLDPSAELKLPYALTTRPLGIRMLRDGWLYVIDSVTGHLHEYQVLNGLVSALLHKGAKVDSDQRTPIEERPALVFSRRSTLHVTFAEVQWTAAKCTQVLDNREEREHFMQAVDLGPVHCQTGGEHLLTVAQGKQWLAEIATDPVLQAQAAQDRAEQEAESPPDAVLLPTVHVSDAPAHEREPYLWEQPRRFREAHIGEFLGRVRPAYQDDTLFLVVQDDLGVLRDLAEYQDTVVGWVDDWSNADNNERDYLLACYIESLSQLSPTDVDKLADVSDDPRVKALFADLEQLPEPDREHTRNALLDSLNKGGNIEPSNVPATPELEQLRDKAIDHAREISRFDSLAPDFTAENRAIAEADRRYYTRQHFEAAPADFVDRHLQTLINLGQENNRRIRDVLEGPVLSGKRGVNDFIDREAMDTELFQHRDDLSRWNRLLERITADRTMLVCAGRYHRSAWYYDAHEPKQLGQAFSAEYACLKDICRSDHASEALLDYLEKHPELTRPLFYTLPLRLQPEQAAQYTTLFNAGMGVFNNLPHWLGELQKIEQPHLPALDDLPEHTRAVADAAQHSLSPALNLGLSRALEGFDLSGEKIPDLDELFRRLPKALSGRILDAAKTTGVTFTVASPAEHAALQTNLKELLRERDYLKTLTRERNQLTHNKNRQGHKTPRAVELQGEIVRVRGQLTQLEGRLAGALSPIAELPDQSVRLYGATQARAGVTVVFPPAQQLEVRSLLKDIRLGVSSVPNGTLIRSEGMGLLVFLVQGVNLVSVIRETFGQSRDQRKLAPLINSVLSTGAAGFTAAQSLADTALKARSAALIAGLQHHALQNVHVQMGKLHVGLGFFTYLFGFASSMVSLINHHQNWQQATRSGNAAAQKSAALATAGAAGMTTVNAYGLSHTGRAAFNVLVAKNTAARTAAWAAAGTRLSTVFFRFNLAGALFTVLELGGTWLYNRYNLSAHDKWLKTTPWSLDSETRGNHTLDEYQRYLAYLLHAPYTQLGPNEHDSWLKNLLLKAKPKDIHLVLPGLKLNDFQPPLSGQPTHRLGIGAHRLSVPLHSRGVPRERKDVISEEVANSLRIAQTGPDRLVLCLQYPLDPDAEFTPASEILELAVCIQTLNANGVWVSHIRVIRLNPRGEGRFPALAPQSVTEHPPLLLVETHLLELADHAHQD</sequence>
<protein>
    <recommendedName>
        <fullName evidence="2">Toxin VasX N-terminal region domain-containing protein</fullName>
    </recommendedName>
</protein>
<evidence type="ECO:0000313" key="4">
    <source>
        <dbReference type="Proteomes" id="UP000182814"/>
    </source>
</evidence>
<feature type="transmembrane region" description="Helical" evidence="1">
    <location>
        <begin position="970"/>
        <end position="992"/>
    </location>
</feature>
<organism evidence="3 4">
    <name type="scientific">Pseudomonas lini</name>
    <dbReference type="NCBI Taxonomy" id="163011"/>
    <lineage>
        <taxon>Bacteria</taxon>
        <taxon>Pseudomonadati</taxon>
        <taxon>Pseudomonadota</taxon>
        <taxon>Gammaproteobacteria</taxon>
        <taxon>Pseudomonadales</taxon>
        <taxon>Pseudomonadaceae</taxon>
        <taxon>Pseudomonas</taxon>
    </lineage>
</organism>
<reference evidence="4" key="1">
    <citation type="submission" date="2016-10" db="EMBL/GenBank/DDBJ databases">
        <authorList>
            <person name="Varghese N."/>
            <person name="Submissions S."/>
        </authorList>
    </citation>
    <scope>NUCLEOTIDE SEQUENCE [LARGE SCALE GENOMIC DNA]</scope>
    <source>
        <strain evidence="4">BS3782</strain>
    </source>
</reference>
<dbReference type="CDD" id="cd20708">
    <property type="entry name" value="MIX_IV"/>
    <property type="match status" value="1"/>
</dbReference>
<evidence type="ECO:0000256" key="1">
    <source>
        <dbReference type="SAM" id="Phobius"/>
    </source>
</evidence>
<feature type="domain" description="Toxin VasX N-terminal region" evidence="2">
    <location>
        <begin position="23"/>
        <end position="160"/>
    </location>
</feature>
<dbReference type="InterPro" id="IPR046864">
    <property type="entry name" value="VasX_N"/>
</dbReference>
<accession>A0A1H1YCK3</accession>